<dbReference type="RefSeq" id="WP_126419892.1">
    <property type="nucleotide sequence ID" value="NZ_AP018827.1"/>
</dbReference>
<name>A0A3G9G438_9CAUL</name>
<comment type="similarity">
    <text evidence="1">Belongs to the thioredoxin family. DsbA subfamily.</text>
</comment>
<evidence type="ECO:0000259" key="2">
    <source>
        <dbReference type="Pfam" id="PF13462"/>
    </source>
</evidence>
<dbReference type="Pfam" id="PF13462">
    <property type="entry name" value="Thioredoxin_4"/>
    <property type="match status" value="1"/>
</dbReference>
<proteinExistence type="inferred from homology"/>
<evidence type="ECO:0000313" key="4">
    <source>
        <dbReference type="Proteomes" id="UP000278756"/>
    </source>
</evidence>
<accession>A0A3G9G438</accession>
<sequence>MTATVRRLYDRARRAPFWQQAVAVFLLAVLTTALFSVAADAQSTGKAKVAPLKEMTKGAANARVTVVEYGSVTCTHCAQWYTTNWPKFERNYIKTGKVKYVYREVATNPAQMAFGVYMLGHCAADKSNWLGQKGGTKAYFTIIDGFFAAQSKIYETGEAEPVFRSLAAKAGLNQSEADNCLKNEDLFKAISARMETNMAKDGVEGTPTFFVNGKRVESDYAAIEAAIKAVK</sequence>
<organism evidence="3 4">
    <name type="scientific">Asticcacaulis excentricus</name>
    <dbReference type="NCBI Taxonomy" id="78587"/>
    <lineage>
        <taxon>Bacteria</taxon>
        <taxon>Pseudomonadati</taxon>
        <taxon>Pseudomonadota</taxon>
        <taxon>Alphaproteobacteria</taxon>
        <taxon>Caulobacterales</taxon>
        <taxon>Caulobacteraceae</taxon>
        <taxon>Asticcacaulis</taxon>
    </lineage>
</organism>
<dbReference type="Gene3D" id="3.40.30.10">
    <property type="entry name" value="Glutaredoxin"/>
    <property type="match status" value="1"/>
</dbReference>
<evidence type="ECO:0000256" key="1">
    <source>
        <dbReference type="ARBA" id="ARBA00005791"/>
    </source>
</evidence>
<dbReference type="Proteomes" id="UP000278756">
    <property type="component" value="Chromosome 1"/>
</dbReference>
<dbReference type="PANTHER" id="PTHR13887">
    <property type="entry name" value="GLUTATHIONE S-TRANSFERASE KAPPA"/>
    <property type="match status" value="1"/>
</dbReference>
<reference evidence="4" key="2">
    <citation type="journal article" date="2017" name="Plant Physiol. Biochem.">
        <title>Differential oxidative and antioxidative response of duckweed Lemna minor toward plant growth promoting/inhibiting bacteria.</title>
        <authorList>
            <person name="Ishizawa H."/>
            <person name="Kuroda M."/>
            <person name="Morikawa M."/>
            <person name="Ike M."/>
        </authorList>
    </citation>
    <scope>NUCLEOTIDE SEQUENCE [LARGE SCALE GENOMIC DNA]</scope>
    <source>
        <strain evidence="4">M6</strain>
    </source>
</reference>
<feature type="domain" description="Thioredoxin-like fold" evidence="2">
    <location>
        <begin position="53"/>
        <end position="228"/>
    </location>
</feature>
<reference evidence="4" key="1">
    <citation type="journal article" date="2017" name="Biotechnol. Biofuels">
        <title>Evaluation of environmental bacterial communities as a factor affecting the growth of duckweed Lemna minor.</title>
        <authorList>
            <person name="Ishizawa H."/>
            <person name="Kuroda M."/>
            <person name="Morikawa M."/>
            <person name="Ike M."/>
        </authorList>
    </citation>
    <scope>NUCLEOTIDE SEQUENCE [LARGE SCALE GENOMIC DNA]</scope>
    <source>
        <strain evidence="4">M6</strain>
    </source>
</reference>
<dbReference type="InterPro" id="IPR012336">
    <property type="entry name" value="Thioredoxin-like_fold"/>
</dbReference>
<dbReference type="AlphaFoldDB" id="A0A3G9G438"/>
<dbReference type="InterPro" id="IPR036249">
    <property type="entry name" value="Thioredoxin-like_sf"/>
</dbReference>
<dbReference type="EMBL" id="AP018827">
    <property type="protein sequence ID" value="BBF79823.1"/>
    <property type="molecule type" value="Genomic_DNA"/>
</dbReference>
<evidence type="ECO:0000313" key="3">
    <source>
        <dbReference type="EMBL" id="BBF79823.1"/>
    </source>
</evidence>
<gene>
    <name evidence="3" type="ORF">EM6_0397</name>
</gene>
<dbReference type="PANTHER" id="PTHR13887:SF56">
    <property type="entry name" value="THIOREDOXIN-LIKE REDUCTASE RV2466C"/>
    <property type="match status" value="1"/>
</dbReference>
<dbReference type="OrthoDB" id="8478320at2"/>
<dbReference type="SUPFAM" id="SSF52833">
    <property type="entry name" value="Thioredoxin-like"/>
    <property type="match status" value="1"/>
</dbReference>
<protein>
    <submittedName>
        <fullName evidence="3">Periplasmic thiol:disulfide interchange protein DsbA</fullName>
    </submittedName>
</protein>